<proteinExistence type="predicted"/>
<evidence type="ECO:0000313" key="2">
    <source>
        <dbReference type="Proteomes" id="UP000068250"/>
    </source>
</evidence>
<dbReference type="Proteomes" id="UP000068250">
    <property type="component" value="Chromosome I"/>
</dbReference>
<dbReference type="EMBL" id="LN609302">
    <property type="protein sequence ID" value="CEF55414.1"/>
    <property type="molecule type" value="Genomic_DNA"/>
</dbReference>
<accession>A0A0U5F6U8</accession>
<organism evidence="1 2">
    <name type="scientific">Acetobacter ghanensis</name>
    <dbReference type="NCBI Taxonomy" id="431306"/>
    <lineage>
        <taxon>Bacteria</taxon>
        <taxon>Pseudomonadati</taxon>
        <taxon>Pseudomonadota</taxon>
        <taxon>Alphaproteobacteria</taxon>
        <taxon>Acetobacterales</taxon>
        <taxon>Acetobacteraceae</taxon>
        <taxon>Acetobacter</taxon>
    </lineage>
</organism>
<sequence>MGGPVLSSLPRSEKLSEIFQAIMPASPLCVAALFV</sequence>
<gene>
    <name evidence="1" type="ORF">AGA_1408</name>
</gene>
<dbReference type="AlphaFoldDB" id="A0A0U5F6U8"/>
<dbReference type="PATRIC" id="fig|431306.5.peg.1434"/>
<name>A0A0U5F6U8_9PROT</name>
<protein>
    <submittedName>
        <fullName evidence="1">Uncharacterized protein</fullName>
    </submittedName>
</protein>
<reference evidence="2" key="1">
    <citation type="submission" date="2014-09" db="EMBL/GenBank/DDBJ databases">
        <authorList>
            <person name="Illeghems K.G."/>
        </authorList>
    </citation>
    <scope>NUCLEOTIDE SEQUENCE [LARGE SCALE GENOMIC DNA]</scope>
    <source>
        <strain evidence="2">LMG 23848T</strain>
    </source>
</reference>
<evidence type="ECO:0000313" key="1">
    <source>
        <dbReference type="EMBL" id="CEF55414.1"/>
    </source>
</evidence>